<gene>
    <name evidence="12" type="ORF">SAMN02745123_03302</name>
</gene>
<feature type="domain" description="Phosphoribosyltransferase" evidence="11">
    <location>
        <begin position="7"/>
        <end position="211"/>
    </location>
</feature>
<keyword evidence="7 12" id="KW-0808">Transferase</keyword>
<organism evidence="12 13">
    <name type="scientific">Desulforamulus aeronauticus DSM 10349</name>
    <dbReference type="NCBI Taxonomy" id="1121421"/>
    <lineage>
        <taxon>Bacteria</taxon>
        <taxon>Bacillati</taxon>
        <taxon>Bacillota</taxon>
        <taxon>Clostridia</taxon>
        <taxon>Eubacteriales</taxon>
        <taxon>Peptococcaceae</taxon>
        <taxon>Desulforamulus</taxon>
    </lineage>
</organism>
<dbReference type="GO" id="GO:0006223">
    <property type="term" value="P:uracil salvage"/>
    <property type="evidence" value="ECO:0007669"/>
    <property type="project" value="InterPro"/>
</dbReference>
<dbReference type="InterPro" id="IPR050054">
    <property type="entry name" value="UPRTase/APRTase"/>
</dbReference>
<dbReference type="EMBL" id="FRAR01000026">
    <property type="protein sequence ID" value="SHK83968.1"/>
    <property type="molecule type" value="Genomic_DNA"/>
</dbReference>
<evidence type="ECO:0000256" key="8">
    <source>
        <dbReference type="ARBA" id="ARBA00022741"/>
    </source>
</evidence>
<dbReference type="EC" id="2.4.2.9" evidence="4 10"/>
<dbReference type="AlphaFoldDB" id="A0A1M6VR52"/>
<dbReference type="InterPro" id="IPR029057">
    <property type="entry name" value="PRTase-like"/>
</dbReference>
<accession>A0A1M6VR52</accession>
<keyword evidence="6 12" id="KW-0328">Glycosyltransferase</keyword>
<keyword evidence="5" id="KW-0021">Allosteric enzyme</keyword>
<evidence type="ECO:0000256" key="9">
    <source>
        <dbReference type="ARBA" id="ARBA00023134"/>
    </source>
</evidence>
<evidence type="ECO:0000313" key="13">
    <source>
        <dbReference type="Proteomes" id="UP000183997"/>
    </source>
</evidence>
<dbReference type="Pfam" id="PF14681">
    <property type="entry name" value="UPRTase"/>
    <property type="match status" value="1"/>
</dbReference>
<dbReference type="Proteomes" id="UP000183997">
    <property type="component" value="Unassembled WGS sequence"/>
</dbReference>
<sequence>MMEFVTVLRHPLADEQLQLIRNKESNISTFRAAINRLGQLLAIEATKDAPTEKAKVTTPMEVETTVSVLRDDKILLVPILRAGLGLVESFLSFLPKAKVAHIGMSRDHDTLQAKLYVNSLPKDLSEFERVIVLDPMLATGNSCIKALEVLVEAGIDASKIRVVCAFAVKEGLGQIQTKFPQVSVVTATVDPVLTNIGYISPGCGDAGDRLYLIG</sequence>
<protein>
    <recommendedName>
        <fullName evidence="4 10">Uracil phosphoribosyltransferase</fullName>
        <ecNumber evidence="4 10">2.4.2.9</ecNumber>
    </recommendedName>
</protein>
<dbReference type="InterPro" id="IPR000836">
    <property type="entry name" value="PRTase_dom"/>
</dbReference>
<evidence type="ECO:0000256" key="10">
    <source>
        <dbReference type="NCBIfam" id="TIGR01091"/>
    </source>
</evidence>
<dbReference type="PANTHER" id="PTHR32315:SF4">
    <property type="entry name" value="URACIL PHOSPHORIBOSYLTRANSFERASE, CHLOROPLASTIC"/>
    <property type="match status" value="1"/>
</dbReference>
<evidence type="ECO:0000256" key="6">
    <source>
        <dbReference type="ARBA" id="ARBA00022676"/>
    </source>
</evidence>
<keyword evidence="13" id="KW-1185">Reference proteome</keyword>
<name>A0A1M6VR52_9FIRM</name>
<dbReference type="InterPro" id="IPR005765">
    <property type="entry name" value="UPRT"/>
</dbReference>
<proteinExistence type="inferred from homology"/>
<comment type="similarity">
    <text evidence="3">Belongs to the UPRTase family.</text>
</comment>
<dbReference type="NCBIfam" id="TIGR01091">
    <property type="entry name" value="upp"/>
    <property type="match status" value="1"/>
</dbReference>
<dbReference type="CDD" id="cd06223">
    <property type="entry name" value="PRTases_typeI"/>
    <property type="match status" value="1"/>
</dbReference>
<evidence type="ECO:0000313" key="12">
    <source>
        <dbReference type="EMBL" id="SHK83968.1"/>
    </source>
</evidence>
<dbReference type="NCBIfam" id="NF001097">
    <property type="entry name" value="PRK00129.1"/>
    <property type="match status" value="1"/>
</dbReference>
<dbReference type="PANTHER" id="PTHR32315">
    <property type="entry name" value="ADENINE PHOSPHORIBOSYLTRANSFERASE"/>
    <property type="match status" value="1"/>
</dbReference>
<evidence type="ECO:0000259" key="11">
    <source>
        <dbReference type="Pfam" id="PF14681"/>
    </source>
</evidence>
<dbReference type="GO" id="GO:0044206">
    <property type="term" value="P:UMP salvage"/>
    <property type="evidence" value="ECO:0007669"/>
    <property type="project" value="UniProtKB-UniPathway"/>
</dbReference>
<dbReference type="UniPathway" id="UPA00574">
    <property type="reaction ID" value="UER00636"/>
</dbReference>
<dbReference type="Gene3D" id="3.40.50.2020">
    <property type="match status" value="1"/>
</dbReference>
<dbReference type="GO" id="GO:0004845">
    <property type="term" value="F:uracil phosphoribosyltransferase activity"/>
    <property type="evidence" value="ECO:0007669"/>
    <property type="project" value="UniProtKB-UniRule"/>
</dbReference>
<evidence type="ECO:0000256" key="2">
    <source>
        <dbReference type="ARBA" id="ARBA00005180"/>
    </source>
</evidence>
<evidence type="ECO:0000256" key="4">
    <source>
        <dbReference type="ARBA" id="ARBA00011894"/>
    </source>
</evidence>
<reference evidence="13" key="1">
    <citation type="submission" date="2016-11" db="EMBL/GenBank/DDBJ databases">
        <authorList>
            <person name="Varghese N."/>
            <person name="Submissions S."/>
        </authorList>
    </citation>
    <scope>NUCLEOTIDE SEQUENCE [LARGE SCALE GENOMIC DNA]</scope>
    <source>
        <strain evidence="13">DSM 10349</strain>
    </source>
</reference>
<evidence type="ECO:0000256" key="3">
    <source>
        <dbReference type="ARBA" id="ARBA00009516"/>
    </source>
</evidence>
<keyword evidence="9" id="KW-0342">GTP-binding</keyword>
<comment type="pathway">
    <text evidence="2">Pyrimidine metabolism; UMP biosynthesis via salvage pathway; UMP from uracil: step 1/1.</text>
</comment>
<dbReference type="FunFam" id="3.40.50.2020:FF:000023">
    <property type="entry name" value="Probable uracil phosphoribosyltransferase"/>
    <property type="match status" value="1"/>
</dbReference>
<dbReference type="GO" id="GO:0005525">
    <property type="term" value="F:GTP binding"/>
    <property type="evidence" value="ECO:0007669"/>
    <property type="project" value="UniProtKB-KW"/>
</dbReference>
<evidence type="ECO:0000256" key="1">
    <source>
        <dbReference type="ARBA" id="ARBA00001946"/>
    </source>
</evidence>
<dbReference type="STRING" id="1121421.SAMN02745123_03302"/>
<dbReference type="SUPFAM" id="SSF53271">
    <property type="entry name" value="PRTase-like"/>
    <property type="match status" value="1"/>
</dbReference>
<keyword evidence="8" id="KW-0547">Nucleotide-binding</keyword>
<evidence type="ECO:0000256" key="5">
    <source>
        <dbReference type="ARBA" id="ARBA00022533"/>
    </source>
</evidence>
<comment type="cofactor">
    <cofactor evidence="1">
        <name>Mg(2+)</name>
        <dbReference type="ChEBI" id="CHEBI:18420"/>
    </cofactor>
</comment>
<evidence type="ECO:0000256" key="7">
    <source>
        <dbReference type="ARBA" id="ARBA00022679"/>
    </source>
</evidence>